<keyword evidence="4" id="KW-1185">Reference proteome</keyword>
<proteinExistence type="predicted"/>
<evidence type="ECO:0000259" key="1">
    <source>
        <dbReference type="Pfam" id="PF10544"/>
    </source>
</evidence>
<accession>A0A5B9N4W3</accession>
<feature type="domain" description="CapR homology" evidence="2">
    <location>
        <begin position="25"/>
        <end position="88"/>
    </location>
</feature>
<evidence type="ECO:0000259" key="2">
    <source>
        <dbReference type="Pfam" id="PF21817"/>
    </source>
</evidence>
<dbReference type="InterPro" id="IPR048793">
    <property type="entry name" value="CapR_dom"/>
</dbReference>
<dbReference type="InterPro" id="IPR018306">
    <property type="entry name" value="Phage_T5_Orf172_DNA-bd"/>
</dbReference>
<evidence type="ECO:0000313" key="4">
    <source>
        <dbReference type="Proteomes" id="UP000323739"/>
    </source>
</evidence>
<dbReference type="EMBL" id="MK813939">
    <property type="protein sequence ID" value="QEG08539.1"/>
    <property type="molecule type" value="Genomic_DNA"/>
</dbReference>
<gene>
    <name evidence="3" type="primary">4L372D_075</name>
</gene>
<dbReference type="KEGG" id="vg:55616993"/>
<feature type="domain" description="Bacteriophage T5 Orf172 DNA-binding" evidence="1">
    <location>
        <begin position="250"/>
        <end position="327"/>
    </location>
</feature>
<feature type="domain" description="CapR homology" evidence="2">
    <location>
        <begin position="97"/>
        <end position="155"/>
    </location>
</feature>
<name>A0A5B9N4W3_9CAUD</name>
<reference evidence="3 4" key="1">
    <citation type="submission" date="2019-04" db="EMBL/GenBank/DDBJ databases">
        <title>Nine Novel Phages from a Plateau Lake in Southwest China Provide Insights into Aeromonas Phage Diversity.</title>
        <authorList>
            <person name="Xiao W."/>
            <person name="Bai M."/>
            <person name="Wang Y."/>
            <person name="Cui X."/>
        </authorList>
    </citation>
    <scope>NUCLEOTIDE SEQUENCE [LARGE SCALE GENOMIC DNA]</scope>
</reference>
<dbReference type="Pfam" id="PF10544">
    <property type="entry name" value="T5orf172"/>
    <property type="match status" value="1"/>
</dbReference>
<dbReference type="Proteomes" id="UP000323739">
    <property type="component" value="Segment"/>
</dbReference>
<dbReference type="Pfam" id="PF21817">
    <property type="entry name" value="CapR"/>
    <property type="match status" value="3"/>
</dbReference>
<dbReference type="RefSeq" id="YP_009846623.1">
    <property type="nucleotide sequence ID" value="NC_048771.1"/>
</dbReference>
<sequence>MLRGLMSKEVIDSVTRSKKKNDKHEDFIGQTFNNGKLKVIAVHGKIGRSTVFRVTCDVCSPDTELFPDGYFICTKGNLKAGNKPCGCALNPKWKSWQYLILARRAGEDRFVVHGFAEKYKDQKTKLNLECLKDGHKWVASIHNTINGKCGCPVCANNIKAEQKRKPINEVIESCIKICVESNYEFIGFASEYKNFSSRLEFVCKIHGKQEISYQSFINGKIQCSGCRKDRQKELGNGNGYYPERKDEIDYLYILSFDNKFIKVGRSFNVDERIRNLRSLSKIKKIHKLRMFTATHQEIYDYEQELHTELRERNFQHCVDWSTECFENESLFILNKLLDICEYKSVY</sequence>
<protein>
    <submittedName>
        <fullName evidence="3">Uncharacterized protein</fullName>
    </submittedName>
</protein>
<evidence type="ECO:0000313" key="3">
    <source>
        <dbReference type="EMBL" id="QEG08539.1"/>
    </source>
</evidence>
<organism evidence="3 4">
    <name type="scientific">Aeromonas phage 4L372D</name>
    <dbReference type="NCBI Taxonomy" id="2588518"/>
    <lineage>
        <taxon>Viruses</taxon>
        <taxon>Duplodnaviria</taxon>
        <taxon>Heunggongvirae</taxon>
        <taxon>Uroviricota</taxon>
        <taxon>Caudoviricetes</taxon>
        <taxon>Plateaulakevirus</taxon>
        <taxon>Plateaulakevirus pv4L372D</taxon>
    </lineage>
</organism>
<dbReference type="GeneID" id="55616993"/>
<feature type="domain" description="CapR homology" evidence="2">
    <location>
        <begin position="174"/>
        <end position="226"/>
    </location>
</feature>